<evidence type="ECO:0000313" key="2">
    <source>
        <dbReference type="EMBL" id="KLO35781.1"/>
    </source>
</evidence>
<gene>
    <name evidence="2" type="ORF">ABH38_14445</name>
</gene>
<dbReference type="AlphaFoldDB" id="A0A0I9UFK8"/>
<keyword evidence="3" id="KW-1185">Reference proteome</keyword>
<dbReference type="SUPFAM" id="SSF140459">
    <property type="entry name" value="PE/PPE dimer-like"/>
    <property type="match status" value="1"/>
</dbReference>
<dbReference type="STRING" id="1202450.B586_15110"/>
<organism evidence="2 3">
    <name type="scientific">Mycobacterium haemophilum</name>
    <dbReference type="NCBI Taxonomy" id="29311"/>
    <lineage>
        <taxon>Bacteria</taxon>
        <taxon>Bacillati</taxon>
        <taxon>Actinomycetota</taxon>
        <taxon>Actinomycetes</taxon>
        <taxon>Mycobacteriales</taxon>
        <taxon>Mycobacteriaceae</taxon>
        <taxon>Mycobacterium</taxon>
    </lineage>
</organism>
<protein>
    <recommendedName>
        <fullName evidence="1">PE domain-containing protein</fullName>
    </recommendedName>
</protein>
<evidence type="ECO:0000313" key="3">
    <source>
        <dbReference type="Proteomes" id="UP000036334"/>
    </source>
</evidence>
<sequence>MSFMSVTPEALTAAAHAAHSIENLMSHGNARAVPVLTGVHAPGHDVVSALAAKRFAAHAAQYQEISTEALAILRTAAAALSSAAGSYSHTEATNAKHVG</sequence>
<dbReference type="EMBL" id="LDPR01000012">
    <property type="protein sequence ID" value="KLO35781.1"/>
    <property type="molecule type" value="Genomic_DNA"/>
</dbReference>
<dbReference type="InterPro" id="IPR038332">
    <property type="entry name" value="PPE_sf"/>
</dbReference>
<dbReference type="Pfam" id="PF00934">
    <property type="entry name" value="PE"/>
    <property type="match status" value="1"/>
</dbReference>
<dbReference type="Gene3D" id="1.10.287.850">
    <property type="entry name" value="HP0062-like domain"/>
    <property type="match status" value="1"/>
</dbReference>
<dbReference type="PATRIC" id="fig|29311.18.peg.1067"/>
<dbReference type="Proteomes" id="UP000036334">
    <property type="component" value="Unassembled WGS sequence"/>
</dbReference>
<comment type="caution">
    <text evidence="2">The sequence shown here is derived from an EMBL/GenBank/DDBJ whole genome shotgun (WGS) entry which is preliminary data.</text>
</comment>
<dbReference type="InterPro" id="IPR000084">
    <property type="entry name" value="PE-PGRS_N"/>
</dbReference>
<proteinExistence type="predicted"/>
<feature type="domain" description="PE" evidence="1">
    <location>
        <begin position="4"/>
        <end position="94"/>
    </location>
</feature>
<reference evidence="2 3" key="1">
    <citation type="submission" date="2015-05" db="EMBL/GenBank/DDBJ databases">
        <title>Genome sequence of Mycobacterium haemophilum.</title>
        <authorList>
            <person name="Greninger A.L."/>
            <person name="Cunningham G."/>
            <person name="Miller S."/>
        </authorList>
    </citation>
    <scope>NUCLEOTIDE SEQUENCE [LARGE SCALE GENOMIC DNA]</scope>
    <source>
        <strain evidence="3">UC1</strain>
    </source>
</reference>
<dbReference type="RefSeq" id="WP_047315449.1">
    <property type="nucleotide sequence ID" value="NZ_LDPQ01000013.1"/>
</dbReference>
<name>A0A0I9UFK8_9MYCO</name>
<accession>A0A0I9UFK8</accession>
<evidence type="ECO:0000259" key="1">
    <source>
        <dbReference type="Pfam" id="PF00934"/>
    </source>
</evidence>